<name>A0A081D8R0_NONUL</name>
<protein>
    <submittedName>
        <fullName evidence="2">Uncharacterized protein</fullName>
    </submittedName>
</protein>
<evidence type="ECO:0000256" key="1">
    <source>
        <dbReference type="SAM" id="Phobius"/>
    </source>
</evidence>
<gene>
    <name evidence="2" type="ORF">JCM19296_884</name>
</gene>
<evidence type="ECO:0000313" key="2">
    <source>
        <dbReference type="EMBL" id="GAK75306.1"/>
    </source>
</evidence>
<keyword evidence="1" id="KW-0812">Transmembrane</keyword>
<dbReference type="Proteomes" id="UP000028980">
    <property type="component" value="Unassembled WGS sequence"/>
</dbReference>
<feature type="transmembrane region" description="Helical" evidence="1">
    <location>
        <begin position="92"/>
        <end position="110"/>
    </location>
</feature>
<comment type="caution">
    <text evidence="2">The sequence shown here is derived from an EMBL/GenBank/DDBJ whole genome shotgun (WGS) entry which is preliminary data.</text>
</comment>
<reference evidence="2 3" key="1">
    <citation type="journal article" date="2014" name="Genome Announc.">
        <title>Draft Genome Sequences of Marine Flavobacterium Nonlabens Strains NR17, NR24, NR27, NR32, NR33, and Ara13.</title>
        <authorList>
            <person name="Nakanishi M."/>
            <person name="Meirelles P."/>
            <person name="Suzuki R."/>
            <person name="Takatani N."/>
            <person name="Mino S."/>
            <person name="Suda W."/>
            <person name="Oshima K."/>
            <person name="Hattori M."/>
            <person name="Ohkuma M."/>
            <person name="Hosokawa M."/>
            <person name="Miyashita K."/>
            <person name="Thompson F.L."/>
            <person name="Niwa A."/>
            <person name="Sawabe T."/>
            <person name="Sawabe T."/>
        </authorList>
    </citation>
    <scope>NUCLEOTIDE SEQUENCE [LARGE SCALE GENOMIC DNA]</scope>
    <source>
        <strain evidence="3">JCM19296</strain>
    </source>
</reference>
<evidence type="ECO:0000313" key="3">
    <source>
        <dbReference type="Proteomes" id="UP000028980"/>
    </source>
</evidence>
<dbReference type="AlphaFoldDB" id="A0A081D8R0"/>
<keyword evidence="1" id="KW-1133">Transmembrane helix</keyword>
<sequence length="147" mass="17627">MSKLAIFAAYREPPITIFNKYCNRYLRIIFWCKSYKYGMICKLCAFTINLNKVFYGTSLTTNFYSWDLCILCCSSFINGCHSFHYWFKMSSFNGGVIFYCIIWIINRFAINSFNNMWSIKISTICYRSRHISQLYRCCDYLTLPYRI</sequence>
<accession>A0A081D8R0</accession>
<organism evidence="2 3">
    <name type="scientific">Nonlabens ulvanivorans</name>
    <name type="common">Persicivirga ulvanivorans</name>
    <dbReference type="NCBI Taxonomy" id="906888"/>
    <lineage>
        <taxon>Bacteria</taxon>
        <taxon>Pseudomonadati</taxon>
        <taxon>Bacteroidota</taxon>
        <taxon>Flavobacteriia</taxon>
        <taxon>Flavobacteriales</taxon>
        <taxon>Flavobacteriaceae</taxon>
        <taxon>Nonlabens</taxon>
    </lineage>
</organism>
<proteinExistence type="predicted"/>
<keyword evidence="1" id="KW-0472">Membrane</keyword>
<dbReference type="EMBL" id="BBLG01000001">
    <property type="protein sequence ID" value="GAK75306.1"/>
    <property type="molecule type" value="Genomic_DNA"/>
</dbReference>